<evidence type="ECO:0000313" key="2">
    <source>
        <dbReference type="Proteomes" id="UP001146793"/>
    </source>
</evidence>
<name>A0AAV7ZKG1_9EUKA</name>
<dbReference type="EMBL" id="JANTQA010000029">
    <property type="protein sequence ID" value="KAJ3441326.1"/>
    <property type="molecule type" value="Genomic_DNA"/>
</dbReference>
<dbReference type="Proteomes" id="UP001146793">
    <property type="component" value="Unassembled WGS sequence"/>
</dbReference>
<gene>
    <name evidence="1" type="ORF">M0812_13334</name>
</gene>
<comment type="caution">
    <text evidence="1">The sequence shown here is derived from an EMBL/GenBank/DDBJ whole genome shotgun (WGS) entry which is preliminary data.</text>
</comment>
<sequence length="1268" mass="150421">MSITFPEQKELESQISNQKKILCTLASQVHKANDAEMTKKLEKYFLTLYDKSTISLKRNIVLASVRPKIISIFEKVINEEESKVLLGMACQHLLKVLNTEEMGEKEKGLIQKALFDVPIVISKVIIIQILSNKMTKLADSLFGMVLERLGEFQATKLLTIVSKEMYDKHKKQHLECALTRQTGKVILGLINRDLDYILTYLGAKIAKVHDRYAERILGKYKVFFRLLQTNSPKKFLQFFFDHTPNDKFVLSMFWKQNYLAKREPELLLKYLFRPEYLNKCIDNWDSYKNKFCKSLLRAVTFEQRKEIAKVHIKYGSNVDYCAFIIRCPNNEHYKLFHLNEKLANSVIEWYYLDGFSNALRFEQSPRVFALDSVQKLTDDIIKNKYLRTGDISVIREELMEVIKSAPDSDFRATYTQDLIFCSIKSRKQEELTKTLKWISVRSKNDQGPVREKIIQTIFFTLSLQYLTENDIESLKDMFIDAVEARDTTSNTISQLQELFYKILEYHVIQIEKLKAKEKIEEEDNISAKWINMIQEVFTFAWKNEKWQRMYRYFFNNRDKKTKIFLFNLFYKLALLDVKKLNFSSLFQIIGWDSKLFLKSSELNLEQDLIKIITQYHKDKDSYSGTSLELINFYLSNPRNRSEKIQSLFKNLNDNSLITISAVNNHVIKHLPELLIEKNVFDNDGIISGKYLGAQALKIYSLKKLQENQSICYYLIKNPRVLRSLDSNLQKKYLSNILQIINKKSDIKKKENEMEIEKKKKNKKKKWGKQDSYSDSDSDSNVIEKGIFEQYFKRILSSISLSTEIKTEDLLHILNKYQDTPKIFDRILKNFLKMDQQYEELLKISLNYLNTDYSKTIICILNKLLLYLTKTKKSEIIDKIKENEKNKITVQKYYLRSSLSIKGKESCFKVIQEYWNQKKGIHKDVLITILNICIKYYYDNENAWEILSQSIGKIAPKLRMMIIKWFVKVDILAIPSAYRENYFKVLFKYLSVLRLKKDEFNKLYTQLRNYFMFIKSEPLYETLCNKVKTDFTKINPWKYWSIPANILFLLAQDSVKGCEFFFATVKEFVASEDFYQNNTDIGQYKKRDNPKFQRIGFLFEKIFLIKNTKEYEIIKDFHLLEKCFKLFDKQTFTLLLESYIKIKVRYIHSDLGEFYTFLKEIDKKIPELGLLMDFKNIANCVLYNIKFLNFKLQKENFYNFIEKLSNDDSIFIRFVALIILDTYSALYEFDETNLKFLIKFRNDKSLLIQKAAMGRFVFNETKGERRDKK</sequence>
<reference evidence="1" key="1">
    <citation type="submission" date="2022-08" db="EMBL/GenBank/DDBJ databases">
        <title>Novel sulphate-reducing endosymbionts in the free-living metamonad Anaeramoeba.</title>
        <authorList>
            <person name="Jerlstrom-Hultqvist J."/>
            <person name="Cepicka I."/>
            <person name="Gallot-Lavallee L."/>
            <person name="Salas-Leiva D."/>
            <person name="Curtis B.A."/>
            <person name="Zahonova K."/>
            <person name="Pipaliya S."/>
            <person name="Dacks J."/>
            <person name="Roger A.J."/>
        </authorList>
    </citation>
    <scope>NUCLEOTIDE SEQUENCE</scope>
    <source>
        <strain evidence="1">Busselton2</strain>
    </source>
</reference>
<evidence type="ECO:0000313" key="1">
    <source>
        <dbReference type="EMBL" id="KAJ3441326.1"/>
    </source>
</evidence>
<proteinExistence type="predicted"/>
<organism evidence="1 2">
    <name type="scientific">Anaeramoeba flamelloides</name>
    <dbReference type="NCBI Taxonomy" id="1746091"/>
    <lineage>
        <taxon>Eukaryota</taxon>
        <taxon>Metamonada</taxon>
        <taxon>Anaeramoebidae</taxon>
        <taxon>Anaeramoeba</taxon>
    </lineage>
</organism>
<accession>A0AAV7ZKG1</accession>
<protein>
    <submittedName>
        <fullName evidence="1">Uncharacterized protein</fullName>
    </submittedName>
</protein>
<dbReference type="AlphaFoldDB" id="A0AAV7ZKG1"/>